<evidence type="ECO:0000313" key="2">
    <source>
        <dbReference type="Proteomes" id="UP000583800"/>
    </source>
</evidence>
<dbReference type="Proteomes" id="UP000583800">
    <property type="component" value="Unassembled WGS sequence"/>
</dbReference>
<proteinExistence type="predicted"/>
<organism evidence="1 2">
    <name type="scientific">Nonomuraea muscovyensis</name>
    <dbReference type="NCBI Taxonomy" id="1124761"/>
    <lineage>
        <taxon>Bacteria</taxon>
        <taxon>Bacillati</taxon>
        <taxon>Actinomycetota</taxon>
        <taxon>Actinomycetes</taxon>
        <taxon>Streptosporangiales</taxon>
        <taxon>Streptosporangiaceae</taxon>
        <taxon>Nonomuraea</taxon>
    </lineage>
</organism>
<reference evidence="1 2" key="1">
    <citation type="submission" date="2020-08" db="EMBL/GenBank/DDBJ databases">
        <title>Sequencing the genomes of 1000 actinobacteria strains.</title>
        <authorList>
            <person name="Klenk H.-P."/>
        </authorList>
    </citation>
    <scope>NUCLEOTIDE SEQUENCE [LARGE SCALE GENOMIC DNA]</scope>
    <source>
        <strain evidence="1 2">DSM 45913</strain>
    </source>
</reference>
<keyword evidence="2" id="KW-1185">Reference proteome</keyword>
<comment type="caution">
    <text evidence="1">The sequence shown here is derived from an EMBL/GenBank/DDBJ whole genome shotgun (WGS) entry which is preliminary data.</text>
</comment>
<protein>
    <submittedName>
        <fullName evidence="1">Uncharacterized protein</fullName>
    </submittedName>
</protein>
<accession>A0A7X0C827</accession>
<evidence type="ECO:0000313" key="1">
    <source>
        <dbReference type="EMBL" id="MBB6349351.1"/>
    </source>
</evidence>
<dbReference type="EMBL" id="JACHJB010000002">
    <property type="protein sequence ID" value="MBB6349351.1"/>
    <property type="molecule type" value="Genomic_DNA"/>
</dbReference>
<gene>
    <name evidence="1" type="ORF">FHU36_005896</name>
</gene>
<sequence length="42" mass="4640">MLSLLEDYGYLRLMEAAPTGGRKSLRYAVNSQVFDDTATKAS</sequence>
<name>A0A7X0C827_9ACTN</name>
<dbReference type="AlphaFoldDB" id="A0A7X0C827"/>